<sequence length="94" mass="10539">MLSKEAHALTLTGYTAEKLPGETLDLAIWIWSAFVLFQEFIGALTKQVHNHANVASVLETHLCLDALVLVLLIMHFEGFEYPKLVPRGITTFFP</sequence>
<gene>
    <name evidence="1" type="ORF">BFJ63_vAg17371</name>
</gene>
<accession>A0A4Q2V537</accession>
<dbReference type="Proteomes" id="UP000290540">
    <property type="component" value="Unassembled WGS sequence"/>
</dbReference>
<proteinExistence type="predicted"/>
<dbReference type="AlphaFoldDB" id="A0A4Q2V537"/>
<comment type="caution">
    <text evidence="1">The sequence shown here is derived from an EMBL/GenBank/DDBJ whole genome shotgun (WGS) entry which is preliminary data.</text>
</comment>
<name>A0A4Q2V537_FUSOX</name>
<protein>
    <submittedName>
        <fullName evidence="1">Uncharacterized protein</fullName>
    </submittedName>
</protein>
<organism evidence="1 2">
    <name type="scientific">Fusarium oxysporum f. sp. narcissi</name>
    <dbReference type="NCBI Taxonomy" id="451672"/>
    <lineage>
        <taxon>Eukaryota</taxon>
        <taxon>Fungi</taxon>
        <taxon>Dikarya</taxon>
        <taxon>Ascomycota</taxon>
        <taxon>Pezizomycotina</taxon>
        <taxon>Sordariomycetes</taxon>
        <taxon>Hypocreomycetidae</taxon>
        <taxon>Hypocreales</taxon>
        <taxon>Nectriaceae</taxon>
        <taxon>Fusarium</taxon>
        <taxon>Fusarium oxysporum species complex</taxon>
    </lineage>
</organism>
<evidence type="ECO:0000313" key="2">
    <source>
        <dbReference type="Proteomes" id="UP000290540"/>
    </source>
</evidence>
<evidence type="ECO:0000313" key="1">
    <source>
        <dbReference type="EMBL" id="RYC79748.1"/>
    </source>
</evidence>
<reference evidence="1 2" key="1">
    <citation type="submission" date="2016-12" db="EMBL/GenBank/DDBJ databases">
        <title>Draft genome sequence of Fusarium oxysporum causing rot on Narcissus.</title>
        <authorList>
            <person name="Armitage A.D."/>
            <person name="Taylor A."/>
            <person name="Clarkson J.P."/>
            <person name="Harrison R.J."/>
            <person name="Jackson A.C."/>
        </authorList>
    </citation>
    <scope>NUCLEOTIDE SEQUENCE [LARGE SCALE GENOMIC DNA]</scope>
    <source>
        <strain evidence="1 2">N139</strain>
    </source>
</reference>
<dbReference type="EMBL" id="MQTW01000526">
    <property type="protein sequence ID" value="RYC79748.1"/>
    <property type="molecule type" value="Genomic_DNA"/>
</dbReference>